<sequence>MKNEHDEIIASYFAGPVSLLIEGPYTATVIVGEGGTDLCDLPQHVQEALLLQWLQAYREFHDQLDRETDCQRRGIPVIRGVLGRGGGQW</sequence>
<dbReference type="EMBL" id="LZYH01000449">
    <property type="protein sequence ID" value="OFC61022.1"/>
    <property type="molecule type" value="Genomic_DNA"/>
</dbReference>
<dbReference type="AlphaFoldDB" id="A0A1E7YWY4"/>
<reference evidence="1 2" key="1">
    <citation type="submission" date="2016-06" db="EMBL/GenBank/DDBJ databases">
        <title>Gene turnover analysis identifies the evolutionary adaptation of the extremophile Acidithiobacillus caldus.</title>
        <authorList>
            <person name="Zhang X."/>
        </authorList>
    </citation>
    <scope>NUCLEOTIDE SEQUENCE [LARGE SCALE GENOMIC DNA]</scope>
    <source>
        <strain evidence="1 2">S1</strain>
    </source>
</reference>
<protein>
    <submittedName>
        <fullName evidence="1">Uncharacterized protein</fullName>
    </submittedName>
</protein>
<accession>A0A1E7YWY4</accession>
<dbReference type="Proteomes" id="UP000175707">
    <property type="component" value="Unassembled WGS sequence"/>
</dbReference>
<organism evidence="1 2">
    <name type="scientific">Acidithiobacillus caldus</name>
    <dbReference type="NCBI Taxonomy" id="33059"/>
    <lineage>
        <taxon>Bacteria</taxon>
        <taxon>Pseudomonadati</taxon>
        <taxon>Pseudomonadota</taxon>
        <taxon>Acidithiobacillia</taxon>
        <taxon>Acidithiobacillales</taxon>
        <taxon>Acidithiobacillaceae</taxon>
        <taxon>Acidithiobacillus</taxon>
    </lineage>
</organism>
<evidence type="ECO:0000313" key="1">
    <source>
        <dbReference type="EMBL" id="OFC61022.1"/>
    </source>
</evidence>
<proteinExistence type="predicted"/>
<comment type="caution">
    <text evidence="1">The sequence shown here is derived from an EMBL/GenBank/DDBJ whole genome shotgun (WGS) entry which is preliminary data.</text>
</comment>
<name>A0A1E7YWY4_9PROT</name>
<gene>
    <name evidence="1" type="ORF">BAE30_06295</name>
</gene>
<evidence type="ECO:0000313" key="2">
    <source>
        <dbReference type="Proteomes" id="UP000175707"/>
    </source>
</evidence>